<proteinExistence type="predicted"/>
<accession>A0ABV4NVI1</accession>
<dbReference type="EMBL" id="JBGMEK010000003">
    <property type="protein sequence ID" value="MFA0809732.1"/>
    <property type="molecule type" value="Genomic_DNA"/>
</dbReference>
<dbReference type="RefSeq" id="WP_371837348.1">
    <property type="nucleotide sequence ID" value="NZ_JBGMEK010000003.1"/>
</dbReference>
<protein>
    <submittedName>
        <fullName evidence="1">TlpA family protein disulfide reductase</fullName>
    </submittedName>
</protein>
<evidence type="ECO:0000313" key="1">
    <source>
        <dbReference type="EMBL" id="MFA0809732.1"/>
    </source>
</evidence>
<comment type="caution">
    <text evidence="1">The sequence shown here is derived from an EMBL/GenBank/DDBJ whole genome shotgun (WGS) entry which is preliminary data.</text>
</comment>
<dbReference type="InterPro" id="IPR036249">
    <property type="entry name" value="Thioredoxin-like_sf"/>
</dbReference>
<dbReference type="Gene3D" id="3.40.30.10">
    <property type="entry name" value="Glutaredoxin"/>
    <property type="match status" value="1"/>
</dbReference>
<keyword evidence="2" id="KW-1185">Reference proteome</keyword>
<dbReference type="SUPFAM" id="SSF52833">
    <property type="entry name" value="Thioredoxin-like"/>
    <property type="match status" value="1"/>
</dbReference>
<organism evidence="1 2">
    <name type="scientific">Microbulbifer epialgicus</name>
    <dbReference type="NCBI Taxonomy" id="393907"/>
    <lineage>
        <taxon>Bacteria</taxon>
        <taxon>Pseudomonadati</taxon>
        <taxon>Pseudomonadota</taxon>
        <taxon>Gammaproteobacteria</taxon>
        <taxon>Cellvibrionales</taxon>
        <taxon>Microbulbiferaceae</taxon>
        <taxon>Microbulbifer</taxon>
    </lineage>
</organism>
<name>A0ABV4NVI1_9GAMM</name>
<reference evidence="1 2" key="1">
    <citation type="submission" date="2024-08" db="EMBL/GenBank/DDBJ databases">
        <authorList>
            <person name="Ishaq N."/>
        </authorList>
    </citation>
    <scope>NUCLEOTIDE SEQUENCE [LARGE SCALE GENOMIC DNA]</scope>
    <source>
        <strain evidence="1 2">DSM 18651</strain>
    </source>
</reference>
<dbReference type="Proteomes" id="UP001569428">
    <property type="component" value="Unassembled WGS sequence"/>
</dbReference>
<evidence type="ECO:0000313" key="2">
    <source>
        <dbReference type="Proteomes" id="UP001569428"/>
    </source>
</evidence>
<sequence length="164" mass="18309">MRRLPPLILILTLFAVASPSIAQGSSLLDLELRSLTRPERTSLMLYRGQPALMVFFEPECSWCFRQVRAINQLLAQCPGQFQPLAVGTNGSRWALQAEYHRLRPDFPAFQVNSELLDKVGSIPATPFTLLIDRSGAPAGWLRGFTPKERLQLVMAERLQVTCGG</sequence>
<gene>
    <name evidence="1" type="ORF">ACCI49_02275</name>
</gene>